<dbReference type="RefSeq" id="WP_286650360.1">
    <property type="nucleotide sequence ID" value="NZ_JACAGK010000004.1"/>
</dbReference>
<dbReference type="SUPFAM" id="SSF47781">
    <property type="entry name" value="RuvA domain 2-like"/>
    <property type="match status" value="1"/>
</dbReference>
<accession>A0ABT7NIR8</accession>
<dbReference type="InterPro" id="IPR010994">
    <property type="entry name" value="RuvA_2-like"/>
</dbReference>
<protein>
    <submittedName>
        <fullName evidence="1">Helix-hairpin-helix domain-containing protein</fullName>
    </submittedName>
</protein>
<evidence type="ECO:0000313" key="2">
    <source>
        <dbReference type="Proteomes" id="UP001170954"/>
    </source>
</evidence>
<proteinExistence type="predicted"/>
<name>A0ABT7NIR8_9SPHI</name>
<dbReference type="EMBL" id="JACAGK010000004">
    <property type="protein sequence ID" value="MDM1047089.1"/>
    <property type="molecule type" value="Genomic_DNA"/>
</dbReference>
<comment type="caution">
    <text evidence="1">The sequence shown here is derived from an EMBL/GenBank/DDBJ whole genome shotgun (WGS) entry which is preliminary data.</text>
</comment>
<reference evidence="1" key="2">
    <citation type="journal article" date="2022" name="Sci. Total Environ.">
        <title>Prevalence, transmission, and molecular epidemiology of tet(X)-positive bacteria among humans, animals, and environmental niches in China: An epidemiological, and genomic-based study.</title>
        <authorList>
            <person name="Dong N."/>
            <person name="Zeng Y."/>
            <person name="Cai C."/>
            <person name="Sun C."/>
            <person name="Lu J."/>
            <person name="Liu C."/>
            <person name="Zhou H."/>
            <person name="Sun Q."/>
            <person name="Shu L."/>
            <person name="Wang H."/>
            <person name="Wang Y."/>
            <person name="Wang S."/>
            <person name="Wu C."/>
            <person name="Chan E.W."/>
            <person name="Chen G."/>
            <person name="Shen Z."/>
            <person name="Chen S."/>
            <person name="Zhang R."/>
        </authorList>
    </citation>
    <scope>NUCLEOTIDE SEQUENCE</scope>
    <source>
        <strain evidence="1">R1692</strain>
    </source>
</reference>
<organism evidence="1 2">
    <name type="scientific">Sphingobacterium hotanense</name>
    <dbReference type="NCBI Taxonomy" id="649196"/>
    <lineage>
        <taxon>Bacteria</taxon>
        <taxon>Pseudomonadati</taxon>
        <taxon>Bacteroidota</taxon>
        <taxon>Sphingobacteriia</taxon>
        <taxon>Sphingobacteriales</taxon>
        <taxon>Sphingobacteriaceae</taxon>
        <taxon>Sphingobacterium</taxon>
    </lineage>
</organism>
<gene>
    <name evidence="1" type="ORF">HX018_02355</name>
</gene>
<keyword evidence="2" id="KW-1185">Reference proteome</keyword>
<reference evidence="1" key="1">
    <citation type="submission" date="2020-06" db="EMBL/GenBank/DDBJ databases">
        <authorList>
            <person name="Dong N."/>
        </authorList>
    </citation>
    <scope>NUCLEOTIDE SEQUENCE</scope>
    <source>
        <strain evidence="1">R1692</strain>
    </source>
</reference>
<evidence type="ECO:0000313" key="1">
    <source>
        <dbReference type="EMBL" id="MDM1047089.1"/>
    </source>
</evidence>
<dbReference type="Proteomes" id="UP001170954">
    <property type="component" value="Unassembled WGS sequence"/>
</dbReference>
<sequence>MNAILNDNIIDEEQIDEEVFGQVELLEEFRKSRLDLNKASRIDLDKLFFLSSYKIEQFIAHRERVGYFTSVYELQGIKGFDLETIQTVLPFVKVSETLNPEFGKINKEGSGFVLGSYFRQLEEKRGFGIDDPLRSRYLGTPDKFRIRVRQEHRKQYYLTFNAAKDAGEPFFEFAQRYGFDYYSGSILVKEKGIFKRFIVGDYHIQFGQGLAIWTGGQFGRGNPVLQVANIGAGIRQHSGMRESGFLRGMAFTVEKGRFRMTPYAAFNELTGTISDKYGRRVVSSINKSGLHRTPSEQRNKNAVKQWVYGLNSEYEKQSFRLGLNYLSTHFKDYFSPPDREYNAYRFRGKQLQQGGASAHLNWRNVFMFGESAHSLNAGWGHSYGAIASWGSKFSSSIAYRNYQSDYHQFYAQGYGRLSTLGNEEGIYLGLLYHPSRRWEWANSFDIHQFP</sequence>
<dbReference type="Gene3D" id="1.10.150.280">
    <property type="entry name" value="AF1531-like domain"/>
    <property type="match status" value="1"/>
</dbReference>
<dbReference type="Pfam" id="PF12836">
    <property type="entry name" value="HHH_3"/>
    <property type="match status" value="1"/>
</dbReference>